<evidence type="ECO:0000256" key="10">
    <source>
        <dbReference type="ARBA" id="ARBA00023157"/>
    </source>
</evidence>
<feature type="transmembrane region" description="Helical" evidence="14">
    <location>
        <begin position="612"/>
        <end position="634"/>
    </location>
</feature>
<keyword evidence="4" id="KW-1003">Cell membrane</keyword>
<accession>A0A7M5V924</accession>
<protein>
    <submittedName>
        <fullName evidence="17">Uncharacterized protein</fullName>
    </submittedName>
</protein>
<keyword evidence="18" id="KW-1185">Reference proteome</keyword>
<keyword evidence="5 14" id="KW-0812">Transmembrane</keyword>
<feature type="compositionally biased region" description="Basic and acidic residues" evidence="13">
    <location>
        <begin position="185"/>
        <end position="200"/>
    </location>
</feature>
<evidence type="ECO:0000313" key="17">
    <source>
        <dbReference type="EnsemblMetazoa" id="CLYHEMP004585.1"/>
    </source>
</evidence>
<keyword evidence="7 14" id="KW-1133">Transmembrane helix</keyword>
<evidence type="ECO:0000256" key="13">
    <source>
        <dbReference type="SAM" id="MobiDB-lite"/>
    </source>
</evidence>
<evidence type="ECO:0000259" key="16">
    <source>
        <dbReference type="Pfam" id="PF21381"/>
    </source>
</evidence>
<feature type="region of interest" description="Disordered" evidence="13">
    <location>
        <begin position="749"/>
        <end position="772"/>
    </location>
</feature>
<dbReference type="PANTHER" id="PTHR12127:SF7">
    <property type="entry name" value="SD02261P"/>
    <property type="match status" value="1"/>
</dbReference>
<dbReference type="RefSeq" id="XP_066915206.1">
    <property type="nucleotide sequence ID" value="XM_067059105.1"/>
</dbReference>
<evidence type="ECO:0000256" key="14">
    <source>
        <dbReference type="SAM" id="Phobius"/>
    </source>
</evidence>
<dbReference type="InterPro" id="IPR039031">
    <property type="entry name" value="Mucolipin"/>
</dbReference>
<evidence type="ECO:0000256" key="2">
    <source>
        <dbReference type="ARBA" id="ARBA00004651"/>
    </source>
</evidence>
<dbReference type="GO" id="GO:0005886">
    <property type="term" value="C:plasma membrane"/>
    <property type="evidence" value="ECO:0007669"/>
    <property type="project" value="UniProtKB-SubCell"/>
</dbReference>
<dbReference type="Gene3D" id="1.10.287.70">
    <property type="match status" value="1"/>
</dbReference>
<evidence type="ECO:0000256" key="6">
    <source>
        <dbReference type="ARBA" id="ARBA00022753"/>
    </source>
</evidence>
<dbReference type="PANTHER" id="PTHR12127">
    <property type="entry name" value="MUCOLIPIN"/>
    <property type="match status" value="1"/>
</dbReference>
<dbReference type="GO" id="GO:0010008">
    <property type="term" value="C:endosome membrane"/>
    <property type="evidence" value="ECO:0007669"/>
    <property type="project" value="UniProtKB-SubCell"/>
</dbReference>
<evidence type="ECO:0000256" key="7">
    <source>
        <dbReference type="ARBA" id="ARBA00022989"/>
    </source>
</evidence>
<dbReference type="Pfam" id="PF21381">
    <property type="entry name" value="MCLN_ECD"/>
    <property type="match status" value="1"/>
</dbReference>
<keyword evidence="3" id="KW-0813">Transport</keyword>
<feature type="compositionally biased region" description="Low complexity" evidence="13">
    <location>
        <begin position="160"/>
        <end position="171"/>
    </location>
</feature>
<dbReference type="InterPro" id="IPR049134">
    <property type="entry name" value="MCLN_ECD"/>
</dbReference>
<feature type="transmembrane region" description="Helical" evidence="14">
    <location>
        <begin position="484"/>
        <end position="504"/>
    </location>
</feature>
<organism evidence="17 18">
    <name type="scientific">Clytia hemisphaerica</name>
    <dbReference type="NCBI Taxonomy" id="252671"/>
    <lineage>
        <taxon>Eukaryota</taxon>
        <taxon>Metazoa</taxon>
        <taxon>Cnidaria</taxon>
        <taxon>Hydrozoa</taxon>
        <taxon>Hydroidolina</taxon>
        <taxon>Leptothecata</taxon>
        <taxon>Obeliida</taxon>
        <taxon>Clytiidae</taxon>
        <taxon>Clytia</taxon>
    </lineage>
</organism>
<evidence type="ECO:0000256" key="1">
    <source>
        <dbReference type="ARBA" id="ARBA00004337"/>
    </source>
</evidence>
<keyword evidence="8" id="KW-0406">Ion transport</keyword>
<feature type="compositionally biased region" description="Polar residues" evidence="13">
    <location>
        <begin position="1"/>
        <end position="12"/>
    </location>
</feature>
<dbReference type="GeneID" id="136802374"/>
<dbReference type="OrthoDB" id="263481at2759"/>
<evidence type="ECO:0000256" key="4">
    <source>
        <dbReference type="ARBA" id="ARBA00022475"/>
    </source>
</evidence>
<evidence type="ECO:0000256" key="12">
    <source>
        <dbReference type="ARBA" id="ARBA00036634"/>
    </source>
</evidence>
<comment type="subcellular location">
    <subcellularLocation>
        <location evidence="2">Cell membrane</location>
        <topology evidence="2">Multi-pass membrane protein</topology>
    </subcellularLocation>
    <subcellularLocation>
        <location evidence="1">Endosome membrane</location>
        <topology evidence="1">Multi-pass membrane protein</topology>
    </subcellularLocation>
</comment>
<evidence type="ECO:0000256" key="8">
    <source>
        <dbReference type="ARBA" id="ARBA00023065"/>
    </source>
</evidence>
<dbReference type="InterPro" id="IPR013122">
    <property type="entry name" value="PKD1_2_channel"/>
</dbReference>
<evidence type="ECO:0000313" key="18">
    <source>
        <dbReference type="Proteomes" id="UP000594262"/>
    </source>
</evidence>
<dbReference type="EnsemblMetazoa" id="CLYHEMT004585.1">
    <property type="protein sequence ID" value="CLYHEMP004585.1"/>
    <property type="gene ID" value="CLYHEMG004585"/>
</dbReference>
<keyword evidence="6" id="KW-0967">Endosome</keyword>
<comment type="catalytic activity">
    <reaction evidence="12">
        <text>Ca(2+)(in) = Ca(2+)(out)</text>
        <dbReference type="Rhea" id="RHEA:29671"/>
        <dbReference type="ChEBI" id="CHEBI:29108"/>
    </reaction>
</comment>
<feature type="transmembrane region" description="Helical" evidence="14">
    <location>
        <begin position="567"/>
        <end position="592"/>
    </location>
</feature>
<dbReference type="Proteomes" id="UP000594262">
    <property type="component" value="Unplaced"/>
</dbReference>
<keyword evidence="11" id="KW-0407">Ion channel</keyword>
<feature type="domain" description="Mucolipin extracytosolic" evidence="16">
    <location>
        <begin position="297"/>
        <end position="461"/>
    </location>
</feature>
<sequence>MFTMSSAGTNTDLDQHQPIENLVQKNKSIYDGGGGVSDTAVKDIDSEKAIHTKPLDVVSPRVEKETLTCPDKALAAHHPENERINDDVFADTTNTNVNNKTAERLDSTSSDSEKIVTDLHKQNSISDVLVSPPPVSANVKRGVFSRAYSDPVNERTPLNSSSSETSSVASVGSAKNKMDYKSFTRAKSADDSKTLKRDNSLEEESPEEKGKMKNRFKSLASFATLTKWWKKNVDYKRKKREKIEERKMRLKLQYHFMTPFEKYKLGRKPWKLGIQILKILIVTTQVILFGADRFASVAFIKNTHKSFRYMFLENFDGTPDFSLYTRRQLVKTIYHVNNVYHNITETPIGRYWYPSHPMEPVELCEVIYRLHNESQKIDYNQDPIKVCQSVSKHSNFTNMLENVNYFDRVVRMTIKFDLIGIYLNALILGHKPECMKLKIAIKIDNSKHDGRLRIVLKIKEHLLMKCHDRNYVFDSGSDHTIQGILIAFDALVITVCFISLVLCLRSVIKSIILAQAAEQYFEEYRHERLTKWDLVELINKWFPVIALSDLLSITGSIYKIYVDRRDIMYYNVTSVFLGVGVILVWVGLLRFFTYVKNYNALLITLYVAAPNLLRFMFCAMFIFFGFTFCGWVVLGAYHEKFKTFLTTAECLYSLVNGDDMYPTFSSMPSRNISIWVFSKIYLYIFVSLFIYLILSTFISIVGDAYERLKDYGRLPPTRIERFISGRKSPKRRSKHAACQRCEREQGLGMVSDQSNDPLDSARSGDESADESFGGGLLSRRVFTNSQLSLVSASLE</sequence>
<dbReference type="GO" id="GO:0005765">
    <property type="term" value="C:lysosomal membrane"/>
    <property type="evidence" value="ECO:0007669"/>
    <property type="project" value="TreeGrafter"/>
</dbReference>
<evidence type="ECO:0000256" key="3">
    <source>
        <dbReference type="ARBA" id="ARBA00022448"/>
    </source>
</evidence>
<evidence type="ECO:0000256" key="11">
    <source>
        <dbReference type="ARBA" id="ARBA00023303"/>
    </source>
</evidence>
<keyword evidence="9 14" id="KW-0472">Membrane</keyword>
<keyword evidence="10" id="KW-1015">Disulfide bond</keyword>
<feature type="domain" description="Polycystin cation channel PKD1/PKD2" evidence="15">
    <location>
        <begin position="571"/>
        <end position="707"/>
    </location>
</feature>
<feature type="region of interest" description="Disordered" evidence="13">
    <location>
        <begin position="185"/>
        <end position="212"/>
    </location>
</feature>
<reference evidence="17" key="1">
    <citation type="submission" date="2021-01" db="UniProtKB">
        <authorList>
            <consortium name="EnsemblMetazoa"/>
        </authorList>
    </citation>
    <scope>IDENTIFICATION</scope>
</reference>
<evidence type="ECO:0000256" key="5">
    <source>
        <dbReference type="ARBA" id="ARBA00022692"/>
    </source>
</evidence>
<dbReference type="Pfam" id="PF08016">
    <property type="entry name" value="PKD_channel"/>
    <property type="match status" value="1"/>
</dbReference>
<feature type="region of interest" description="Disordered" evidence="13">
    <location>
        <begin position="1"/>
        <end position="38"/>
    </location>
</feature>
<evidence type="ECO:0000256" key="9">
    <source>
        <dbReference type="ARBA" id="ARBA00023136"/>
    </source>
</evidence>
<dbReference type="AlphaFoldDB" id="A0A7M5V924"/>
<feature type="region of interest" description="Disordered" evidence="13">
    <location>
        <begin position="150"/>
        <end position="171"/>
    </location>
</feature>
<evidence type="ECO:0000259" key="15">
    <source>
        <dbReference type="Pfam" id="PF08016"/>
    </source>
</evidence>
<proteinExistence type="predicted"/>
<feature type="transmembrane region" description="Helical" evidence="14">
    <location>
        <begin position="680"/>
        <end position="701"/>
    </location>
</feature>
<name>A0A7M5V924_9CNID</name>
<dbReference type="GO" id="GO:0072345">
    <property type="term" value="F:NAADP-sensitive calcium-release channel activity"/>
    <property type="evidence" value="ECO:0007669"/>
    <property type="project" value="TreeGrafter"/>
</dbReference>